<reference evidence="1" key="1">
    <citation type="submission" date="2023-07" db="EMBL/GenBank/DDBJ databases">
        <title>Chromosome-level genome assembly of Artemia franciscana.</title>
        <authorList>
            <person name="Jo E."/>
        </authorList>
    </citation>
    <scope>NUCLEOTIDE SEQUENCE</scope>
    <source>
        <tissue evidence="1">Whole body</tissue>
    </source>
</reference>
<evidence type="ECO:0000313" key="1">
    <source>
        <dbReference type="EMBL" id="KAK2718485.1"/>
    </source>
</evidence>
<evidence type="ECO:0000313" key="2">
    <source>
        <dbReference type="Proteomes" id="UP001187531"/>
    </source>
</evidence>
<comment type="caution">
    <text evidence="1">The sequence shown here is derived from an EMBL/GenBank/DDBJ whole genome shotgun (WGS) entry which is preliminary data.</text>
</comment>
<protein>
    <submittedName>
        <fullName evidence="1">Uncharacterized protein</fullName>
    </submittedName>
</protein>
<gene>
    <name evidence="1" type="ORF">QYM36_005719</name>
</gene>
<proteinExistence type="predicted"/>
<dbReference type="EMBL" id="JAVRJZ010000009">
    <property type="protein sequence ID" value="KAK2718485.1"/>
    <property type="molecule type" value="Genomic_DNA"/>
</dbReference>
<dbReference type="AlphaFoldDB" id="A0AA88LEE2"/>
<keyword evidence="2" id="KW-1185">Reference proteome</keyword>
<organism evidence="1 2">
    <name type="scientific">Artemia franciscana</name>
    <name type="common">Brine shrimp</name>
    <name type="synonym">Artemia sanfranciscana</name>
    <dbReference type="NCBI Taxonomy" id="6661"/>
    <lineage>
        <taxon>Eukaryota</taxon>
        <taxon>Metazoa</taxon>
        <taxon>Ecdysozoa</taxon>
        <taxon>Arthropoda</taxon>
        <taxon>Crustacea</taxon>
        <taxon>Branchiopoda</taxon>
        <taxon>Anostraca</taxon>
        <taxon>Artemiidae</taxon>
        <taxon>Artemia</taxon>
    </lineage>
</organism>
<name>A0AA88LEE2_ARTSF</name>
<dbReference type="Proteomes" id="UP001187531">
    <property type="component" value="Unassembled WGS sequence"/>
</dbReference>
<sequence>MPPCSCSRSSFARRTLSIRVDFGIPKAVAVLRIEALSIKTLETAMFIASSDTPFGRFGTLFRTITNDLEETLKLRLTEFGSVKMTYSKREETNELISGVISSWNLIARPNKRQRKCTVARARHLQASFLLDTLADAAEYHCLSLVLKVTNSFGTPYFSSMLGASMLTTIEL</sequence>
<accession>A0AA88LEE2</accession>